<comment type="caution">
    <text evidence="2">The sequence shown here is derived from an EMBL/GenBank/DDBJ whole genome shotgun (WGS) entry which is preliminary data.</text>
</comment>
<name>A0A9P7ZGA5_9HYPO</name>
<accession>A0A9P7ZGA5</accession>
<evidence type="ECO:0000313" key="2">
    <source>
        <dbReference type="EMBL" id="KAG9251196.1"/>
    </source>
</evidence>
<keyword evidence="1" id="KW-0472">Membrane</keyword>
<feature type="transmembrane region" description="Helical" evidence="1">
    <location>
        <begin position="48"/>
        <end position="67"/>
    </location>
</feature>
<proteinExistence type="predicted"/>
<keyword evidence="1" id="KW-1133">Transmembrane helix</keyword>
<dbReference type="Proteomes" id="UP000887229">
    <property type="component" value="Unassembled WGS sequence"/>
</dbReference>
<gene>
    <name evidence="2" type="ORF">F5Z01DRAFT_664218</name>
</gene>
<dbReference type="GeneID" id="70294986"/>
<dbReference type="EMBL" id="MU251270">
    <property type="protein sequence ID" value="KAG9251196.1"/>
    <property type="molecule type" value="Genomic_DNA"/>
</dbReference>
<protein>
    <submittedName>
        <fullName evidence="2">Uncharacterized protein</fullName>
    </submittedName>
</protein>
<evidence type="ECO:0000313" key="3">
    <source>
        <dbReference type="Proteomes" id="UP000887229"/>
    </source>
</evidence>
<keyword evidence="3" id="KW-1185">Reference proteome</keyword>
<dbReference type="AlphaFoldDB" id="A0A9P7ZGA5"/>
<evidence type="ECO:0000256" key="1">
    <source>
        <dbReference type="SAM" id="Phobius"/>
    </source>
</evidence>
<reference evidence="2" key="1">
    <citation type="journal article" date="2021" name="IMA Fungus">
        <title>Genomic characterization of three marine fungi, including Emericellopsis atlantica sp. nov. with signatures of a generalist lifestyle and marine biomass degradation.</title>
        <authorList>
            <person name="Hagestad O.C."/>
            <person name="Hou L."/>
            <person name="Andersen J.H."/>
            <person name="Hansen E.H."/>
            <person name="Altermark B."/>
            <person name="Li C."/>
            <person name="Kuhnert E."/>
            <person name="Cox R.J."/>
            <person name="Crous P.W."/>
            <person name="Spatafora J.W."/>
            <person name="Lail K."/>
            <person name="Amirebrahimi M."/>
            <person name="Lipzen A."/>
            <person name="Pangilinan J."/>
            <person name="Andreopoulos W."/>
            <person name="Hayes R.D."/>
            <person name="Ng V."/>
            <person name="Grigoriev I.V."/>
            <person name="Jackson S.A."/>
            <person name="Sutton T.D.S."/>
            <person name="Dobson A.D.W."/>
            <person name="Rama T."/>
        </authorList>
    </citation>
    <scope>NUCLEOTIDE SEQUENCE</scope>
    <source>
        <strain evidence="2">TS7</strain>
    </source>
</reference>
<feature type="transmembrane region" description="Helical" evidence="1">
    <location>
        <begin position="12"/>
        <end position="36"/>
    </location>
</feature>
<organism evidence="2 3">
    <name type="scientific">Emericellopsis atlantica</name>
    <dbReference type="NCBI Taxonomy" id="2614577"/>
    <lineage>
        <taxon>Eukaryota</taxon>
        <taxon>Fungi</taxon>
        <taxon>Dikarya</taxon>
        <taxon>Ascomycota</taxon>
        <taxon>Pezizomycotina</taxon>
        <taxon>Sordariomycetes</taxon>
        <taxon>Hypocreomycetidae</taxon>
        <taxon>Hypocreales</taxon>
        <taxon>Bionectriaceae</taxon>
        <taxon>Emericellopsis</taxon>
    </lineage>
</organism>
<keyword evidence="1" id="KW-0812">Transmembrane</keyword>
<sequence length="93" mass="11011">MKTRVLLLSRTWRLELFLFFLSVLFFLLSGLVFMSLERCSSPFSAMLLRHFISFLLFSYTALWFSWFSQRHFFLQRHCFFSAALSGGYLVSSA</sequence>
<dbReference type="RefSeq" id="XP_046115120.1">
    <property type="nucleotide sequence ID" value="XM_046264083.1"/>
</dbReference>